<dbReference type="PANTHER" id="PTHR43272">
    <property type="entry name" value="LONG-CHAIN-FATTY-ACID--COA LIGASE"/>
    <property type="match status" value="1"/>
</dbReference>
<name>A0ABP9DAR2_9BACT</name>
<dbReference type="SUPFAM" id="SSF56801">
    <property type="entry name" value="Acetyl-CoA synthetase-like"/>
    <property type="match status" value="1"/>
</dbReference>
<evidence type="ECO:0000313" key="5">
    <source>
        <dbReference type="EMBL" id="GAA4837049.1"/>
    </source>
</evidence>
<dbReference type="EMBL" id="BAABJX010000033">
    <property type="protein sequence ID" value="GAA4837049.1"/>
    <property type="molecule type" value="Genomic_DNA"/>
</dbReference>
<dbReference type="Pfam" id="PF23562">
    <property type="entry name" value="AMP-binding_C_3"/>
    <property type="match status" value="1"/>
</dbReference>
<dbReference type="Gene3D" id="3.30.300.30">
    <property type="match status" value="1"/>
</dbReference>
<sequence length="547" mass="61912">MKHLVNLIEGSIRNNWDIEALQDYGGESYAYKDVAEQAIKFHQIFENLGIKKGDKVALLGKNSANWAMAYILTVTYGAVIVPVLPDFKPGDAHHIINHSDAKILFADKVIYDKLEFDKMFNLEVVFTLKDFNVLDQRVKDFDAKWSAAAQALEPIMNRGITPDDFKVKEVQANDLTVISYTSGTTGFSKGVMLSQESLTNNVLYAQKHMPLNPGDKIVSFLPLAHAYGCAFEFLFPFTYGCHITFLTRTPSPQIIMRAFAEVRPALILAVPLVIEKIYKNKILPTLKKPMIQALSNIPGVRSLIYGKIRKQVYEAFGGNFKELIIGGAAFNPDVERFFKTINFPFTVGYGMTECGPLVSYASWDTIPMGSCGKPVDALHVRIDSEDPYNEVGEIMIKGSHVMDGYYKNPEATAAVLENDGWLHSGDLGIMDENGYVYIKGRSKSMILGPSGQNIYPEELEAKLNNLQYIQESLIVERGNRLTALIYPDYEYIDRRGWDQSQIEKHLTQDIKHINAEVPNYMQMAKWEIWAEEFEKTPKKSIKRFMYK</sequence>
<comment type="caution">
    <text evidence="5">The sequence shown here is derived from an EMBL/GenBank/DDBJ whole genome shotgun (WGS) entry which is preliminary data.</text>
</comment>
<feature type="domain" description="AMP-dependent synthetase/ligase" evidence="4">
    <location>
        <begin position="14"/>
        <end position="406"/>
    </location>
</feature>
<gene>
    <name evidence="5" type="ORF">GCM10023331_22860</name>
</gene>
<dbReference type="Gene3D" id="3.40.50.12780">
    <property type="entry name" value="N-terminal domain of ligase-like"/>
    <property type="match status" value="1"/>
</dbReference>
<dbReference type="InterPro" id="IPR045851">
    <property type="entry name" value="AMP-bd_C_sf"/>
</dbReference>
<proteinExistence type="predicted"/>
<comment type="catalytic activity">
    <reaction evidence="3">
        <text>a long-chain fatty acid + ATP + CoA = a long-chain fatty acyl-CoA + AMP + diphosphate</text>
        <dbReference type="Rhea" id="RHEA:15421"/>
        <dbReference type="ChEBI" id="CHEBI:30616"/>
        <dbReference type="ChEBI" id="CHEBI:33019"/>
        <dbReference type="ChEBI" id="CHEBI:57287"/>
        <dbReference type="ChEBI" id="CHEBI:57560"/>
        <dbReference type="ChEBI" id="CHEBI:83139"/>
        <dbReference type="ChEBI" id="CHEBI:456215"/>
        <dbReference type="EC" id="6.2.1.3"/>
    </reaction>
    <physiologicalReaction direction="left-to-right" evidence="3">
        <dbReference type="Rhea" id="RHEA:15422"/>
    </physiologicalReaction>
</comment>
<dbReference type="Pfam" id="PF00501">
    <property type="entry name" value="AMP-binding"/>
    <property type="match status" value="1"/>
</dbReference>
<protein>
    <submittedName>
        <fullName evidence="5">AMP-binding protein</fullName>
    </submittedName>
</protein>
<keyword evidence="1" id="KW-0547">Nucleotide-binding</keyword>
<evidence type="ECO:0000259" key="4">
    <source>
        <dbReference type="Pfam" id="PF00501"/>
    </source>
</evidence>
<accession>A0ABP9DAR2</accession>
<dbReference type="InterPro" id="IPR042099">
    <property type="entry name" value="ANL_N_sf"/>
</dbReference>
<dbReference type="InterPro" id="IPR000873">
    <property type="entry name" value="AMP-dep_synth/lig_dom"/>
</dbReference>
<dbReference type="Proteomes" id="UP001500298">
    <property type="component" value="Unassembled WGS sequence"/>
</dbReference>
<dbReference type="InterPro" id="IPR020845">
    <property type="entry name" value="AMP-binding_CS"/>
</dbReference>
<keyword evidence="6" id="KW-1185">Reference proteome</keyword>
<reference evidence="6" key="1">
    <citation type="journal article" date="2019" name="Int. J. Syst. Evol. Microbiol.">
        <title>The Global Catalogue of Microorganisms (GCM) 10K type strain sequencing project: providing services to taxonomists for standard genome sequencing and annotation.</title>
        <authorList>
            <consortium name="The Broad Institute Genomics Platform"/>
            <consortium name="The Broad Institute Genome Sequencing Center for Infectious Disease"/>
            <person name="Wu L."/>
            <person name="Ma J."/>
        </authorList>
    </citation>
    <scope>NUCLEOTIDE SEQUENCE [LARGE SCALE GENOMIC DNA]</scope>
    <source>
        <strain evidence="6">JCM 18326</strain>
    </source>
</reference>
<organism evidence="5 6">
    <name type="scientific">Algivirga pacifica</name>
    <dbReference type="NCBI Taxonomy" id="1162670"/>
    <lineage>
        <taxon>Bacteria</taxon>
        <taxon>Pseudomonadati</taxon>
        <taxon>Bacteroidota</taxon>
        <taxon>Cytophagia</taxon>
        <taxon>Cytophagales</taxon>
        <taxon>Flammeovirgaceae</taxon>
        <taxon>Algivirga</taxon>
    </lineage>
</organism>
<dbReference type="RefSeq" id="WP_345371900.1">
    <property type="nucleotide sequence ID" value="NZ_BAABJX010000033.1"/>
</dbReference>
<evidence type="ECO:0000256" key="1">
    <source>
        <dbReference type="ARBA" id="ARBA00022741"/>
    </source>
</evidence>
<keyword evidence="2" id="KW-0067">ATP-binding</keyword>
<evidence type="ECO:0000313" key="6">
    <source>
        <dbReference type="Proteomes" id="UP001500298"/>
    </source>
</evidence>
<dbReference type="PROSITE" id="PS00455">
    <property type="entry name" value="AMP_BINDING"/>
    <property type="match status" value="1"/>
</dbReference>
<evidence type="ECO:0000256" key="3">
    <source>
        <dbReference type="ARBA" id="ARBA00024484"/>
    </source>
</evidence>
<evidence type="ECO:0000256" key="2">
    <source>
        <dbReference type="ARBA" id="ARBA00022840"/>
    </source>
</evidence>
<dbReference type="PANTHER" id="PTHR43272:SF33">
    <property type="entry name" value="AMP-BINDING DOMAIN-CONTAINING PROTEIN-RELATED"/>
    <property type="match status" value="1"/>
</dbReference>